<evidence type="ECO:0000256" key="3">
    <source>
        <dbReference type="ARBA" id="ARBA00022692"/>
    </source>
</evidence>
<dbReference type="Pfam" id="PF00854">
    <property type="entry name" value="PTR2"/>
    <property type="match status" value="2"/>
</dbReference>
<feature type="transmembrane region" description="Helical" evidence="6">
    <location>
        <begin position="416"/>
        <end position="436"/>
    </location>
</feature>
<dbReference type="AlphaFoldDB" id="A0AAN7CV70"/>
<evidence type="ECO:0000256" key="1">
    <source>
        <dbReference type="ARBA" id="ARBA00004141"/>
    </source>
</evidence>
<reference evidence="7" key="1">
    <citation type="journal article" date="2023" name="Mol. Phylogenet. Evol.">
        <title>Genome-scale phylogeny and comparative genomics of the fungal order Sordariales.</title>
        <authorList>
            <person name="Hensen N."/>
            <person name="Bonometti L."/>
            <person name="Westerberg I."/>
            <person name="Brannstrom I.O."/>
            <person name="Guillou S."/>
            <person name="Cros-Aarteil S."/>
            <person name="Calhoun S."/>
            <person name="Haridas S."/>
            <person name="Kuo A."/>
            <person name="Mondo S."/>
            <person name="Pangilinan J."/>
            <person name="Riley R."/>
            <person name="LaButti K."/>
            <person name="Andreopoulos B."/>
            <person name="Lipzen A."/>
            <person name="Chen C."/>
            <person name="Yan M."/>
            <person name="Daum C."/>
            <person name="Ng V."/>
            <person name="Clum A."/>
            <person name="Steindorff A."/>
            <person name="Ohm R.A."/>
            <person name="Martin F."/>
            <person name="Silar P."/>
            <person name="Natvig D.O."/>
            <person name="Lalanne C."/>
            <person name="Gautier V."/>
            <person name="Ament-Velasquez S.L."/>
            <person name="Kruys A."/>
            <person name="Hutchinson M.I."/>
            <person name="Powell A.J."/>
            <person name="Barry K."/>
            <person name="Miller A.N."/>
            <person name="Grigoriev I.V."/>
            <person name="Debuchy R."/>
            <person name="Gladieux P."/>
            <person name="Hiltunen Thoren M."/>
            <person name="Johannesson H."/>
        </authorList>
    </citation>
    <scope>NUCLEOTIDE SEQUENCE</scope>
    <source>
        <strain evidence="7">CBS 359.72</strain>
    </source>
</reference>
<dbReference type="SUPFAM" id="SSF103473">
    <property type="entry name" value="MFS general substrate transporter"/>
    <property type="match status" value="1"/>
</dbReference>
<dbReference type="Proteomes" id="UP001303647">
    <property type="component" value="Unassembled WGS sequence"/>
</dbReference>
<sequence>MAGIPNTTSDSEKKPNDAVPSVEIDPVQLMDVPPTAEELETLPRVCDKIPYAIFFIVVAEVAERFTYRSLTGPMQNYIQNPLHYSDHPGALGKGQATATAIGYFFTCWCYLTPILGAIIADSWLGRLKTILIGTTTATVGVLVLFITSIPLCLERGAGFPGLIVALFIIGLGAGGIKSNVGPLVAEQYVNKNARVSVDSHGRRVIIDPDITVQTIFSRYYWIMNIGACSGLIATWLELRVGFWGTFLVPLCIYALALVVLILGRRKYVTRPAQGSIVPKAVQALWIGFKNNRDMDMAKPSNRIERSGMRNVSWNDRFVDEIKVALTACRVLPLFWLSHGTSIGNVISLAADMRTFGLPNDLLAGSVNPLSILVLIPILSVPSKSIASCNRTLNRFPSSDRFLYPALRRMNIQFLPITRISCGFLAMSGAVALAAGLQSLVYSSPPESINFVSIFPIYVLTAVSEILAFVSSMEYAYTKAPRSMKSLVASINLLLCAIGSLLGLAISPTSEKPRVMVQFASLSGMMFVAAIAFYVLFSKYNKEEEKMNRVERGTDDDDTTEA</sequence>
<dbReference type="Gene3D" id="1.20.1250.20">
    <property type="entry name" value="MFS general substrate transporter like domains"/>
    <property type="match status" value="1"/>
</dbReference>
<dbReference type="EMBL" id="MU857635">
    <property type="protein sequence ID" value="KAK4248616.1"/>
    <property type="molecule type" value="Genomic_DNA"/>
</dbReference>
<feature type="transmembrane region" description="Helical" evidence="6">
    <location>
        <begin position="130"/>
        <end position="151"/>
    </location>
</feature>
<evidence type="ECO:0000313" key="8">
    <source>
        <dbReference type="Proteomes" id="UP001303647"/>
    </source>
</evidence>
<feature type="transmembrane region" description="Helical" evidence="6">
    <location>
        <begin position="157"/>
        <end position="176"/>
    </location>
</feature>
<accession>A0AAN7CV70</accession>
<feature type="transmembrane region" description="Helical" evidence="6">
    <location>
        <begin position="490"/>
        <end position="508"/>
    </location>
</feature>
<dbReference type="PANTHER" id="PTHR11654">
    <property type="entry name" value="OLIGOPEPTIDE TRANSPORTER-RELATED"/>
    <property type="match status" value="1"/>
</dbReference>
<dbReference type="InterPro" id="IPR036259">
    <property type="entry name" value="MFS_trans_sf"/>
</dbReference>
<keyword evidence="8" id="KW-1185">Reference proteome</keyword>
<feature type="transmembrane region" description="Helical" evidence="6">
    <location>
        <begin position="514"/>
        <end position="536"/>
    </location>
</feature>
<evidence type="ECO:0000313" key="7">
    <source>
        <dbReference type="EMBL" id="KAK4248616.1"/>
    </source>
</evidence>
<reference evidence="7" key="2">
    <citation type="submission" date="2023-05" db="EMBL/GenBank/DDBJ databases">
        <authorList>
            <consortium name="Lawrence Berkeley National Laboratory"/>
            <person name="Steindorff A."/>
            <person name="Hensen N."/>
            <person name="Bonometti L."/>
            <person name="Westerberg I."/>
            <person name="Brannstrom I.O."/>
            <person name="Guillou S."/>
            <person name="Cros-Aarteil S."/>
            <person name="Calhoun S."/>
            <person name="Haridas S."/>
            <person name="Kuo A."/>
            <person name="Mondo S."/>
            <person name="Pangilinan J."/>
            <person name="Riley R."/>
            <person name="Labutti K."/>
            <person name="Andreopoulos B."/>
            <person name="Lipzen A."/>
            <person name="Chen C."/>
            <person name="Yanf M."/>
            <person name="Daum C."/>
            <person name="Ng V."/>
            <person name="Clum A."/>
            <person name="Ohm R."/>
            <person name="Martin F."/>
            <person name="Silar P."/>
            <person name="Natvig D."/>
            <person name="Lalanne C."/>
            <person name="Gautier V."/>
            <person name="Ament-Velasquez S.L."/>
            <person name="Kruys A."/>
            <person name="Hutchinson M.I."/>
            <person name="Powell A.J."/>
            <person name="Barry K."/>
            <person name="Miller A.N."/>
            <person name="Grigoriev I.V."/>
            <person name="Debuchy R."/>
            <person name="Gladieux P."/>
            <person name="Thoren M.H."/>
            <person name="Johannesson H."/>
        </authorList>
    </citation>
    <scope>NUCLEOTIDE SEQUENCE</scope>
    <source>
        <strain evidence="7">CBS 359.72</strain>
    </source>
</reference>
<evidence type="ECO:0000256" key="5">
    <source>
        <dbReference type="ARBA" id="ARBA00023136"/>
    </source>
</evidence>
<dbReference type="GO" id="GO:0022857">
    <property type="term" value="F:transmembrane transporter activity"/>
    <property type="evidence" value="ECO:0007669"/>
    <property type="project" value="InterPro"/>
</dbReference>
<feature type="transmembrane region" description="Helical" evidence="6">
    <location>
        <begin position="100"/>
        <end position="118"/>
    </location>
</feature>
<organism evidence="7 8">
    <name type="scientific">Corynascus novoguineensis</name>
    <dbReference type="NCBI Taxonomy" id="1126955"/>
    <lineage>
        <taxon>Eukaryota</taxon>
        <taxon>Fungi</taxon>
        <taxon>Dikarya</taxon>
        <taxon>Ascomycota</taxon>
        <taxon>Pezizomycotina</taxon>
        <taxon>Sordariomycetes</taxon>
        <taxon>Sordariomycetidae</taxon>
        <taxon>Sordariales</taxon>
        <taxon>Chaetomiaceae</taxon>
        <taxon>Corynascus</taxon>
    </lineage>
</organism>
<keyword evidence="3 6" id="KW-0812">Transmembrane</keyword>
<comment type="similarity">
    <text evidence="2">Belongs to the major facilitator superfamily. Proton-dependent oligopeptide transporter (POT/PTR) (TC 2.A.17) family.</text>
</comment>
<feature type="transmembrane region" description="Helical" evidence="6">
    <location>
        <begin position="242"/>
        <end position="263"/>
    </location>
</feature>
<dbReference type="InterPro" id="IPR000109">
    <property type="entry name" value="POT_fam"/>
</dbReference>
<feature type="transmembrane region" description="Helical" evidence="6">
    <location>
        <begin position="448"/>
        <end position="469"/>
    </location>
</feature>
<keyword evidence="4 6" id="KW-1133">Transmembrane helix</keyword>
<name>A0AAN7CV70_9PEZI</name>
<comment type="subcellular location">
    <subcellularLocation>
        <location evidence="1">Membrane</location>
        <topology evidence="1">Multi-pass membrane protein</topology>
    </subcellularLocation>
</comment>
<keyword evidence="5 6" id="KW-0472">Membrane</keyword>
<gene>
    <name evidence="7" type="ORF">C7999DRAFT_40236</name>
</gene>
<dbReference type="GO" id="GO:0016020">
    <property type="term" value="C:membrane"/>
    <property type="evidence" value="ECO:0007669"/>
    <property type="project" value="UniProtKB-SubCell"/>
</dbReference>
<comment type="caution">
    <text evidence="7">The sequence shown here is derived from an EMBL/GenBank/DDBJ whole genome shotgun (WGS) entry which is preliminary data.</text>
</comment>
<feature type="transmembrane region" description="Helical" evidence="6">
    <location>
        <begin position="219"/>
        <end position="236"/>
    </location>
</feature>
<proteinExistence type="inferred from homology"/>
<evidence type="ECO:0000256" key="2">
    <source>
        <dbReference type="ARBA" id="ARBA00005982"/>
    </source>
</evidence>
<evidence type="ECO:0000256" key="6">
    <source>
        <dbReference type="SAM" id="Phobius"/>
    </source>
</evidence>
<evidence type="ECO:0000256" key="4">
    <source>
        <dbReference type="ARBA" id="ARBA00022989"/>
    </source>
</evidence>
<protein>
    <submittedName>
        <fullName evidence="7">Oligopeptide transporter</fullName>
    </submittedName>
</protein>